<evidence type="ECO:0000256" key="3">
    <source>
        <dbReference type="ARBA" id="ARBA00022490"/>
    </source>
</evidence>
<dbReference type="Pfam" id="PF02092">
    <property type="entry name" value="tRNA_synt_2f"/>
    <property type="match status" value="1"/>
</dbReference>
<comment type="subunit">
    <text evidence="10">Tetramer of two alpha and two beta subunits.</text>
</comment>
<evidence type="ECO:0000256" key="10">
    <source>
        <dbReference type="HAMAP-Rule" id="MF_00255"/>
    </source>
</evidence>
<dbReference type="InterPro" id="IPR015944">
    <property type="entry name" value="Gly-tRNA-synth_bsu"/>
</dbReference>
<dbReference type="InterPro" id="IPR008909">
    <property type="entry name" value="DALR_anticod-bd"/>
</dbReference>
<evidence type="ECO:0000313" key="12">
    <source>
        <dbReference type="EMBL" id="SDD03319.1"/>
    </source>
</evidence>
<evidence type="ECO:0000256" key="2">
    <source>
        <dbReference type="ARBA" id="ARBA00008226"/>
    </source>
</evidence>
<keyword evidence="4 10" id="KW-0436">Ligase</keyword>
<evidence type="ECO:0000256" key="9">
    <source>
        <dbReference type="ARBA" id="ARBA00047937"/>
    </source>
</evidence>
<evidence type="ECO:0000256" key="1">
    <source>
        <dbReference type="ARBA" id="ARBA00004496"/>
    </source>
</evidence>
<dbReference type="SUPFAM" id="SSF109604">
    <property type="entry name" value="HD-domain/PDEase-like"/>
    <property type="match status" value="1"/>
</dbReference>
<keyword evidence="5 10" id="KW-0547">Nucleotide-binding</keyword>
<evidence type="ECO:0000256" key="5">
    <source>
        <dbReference type="ARBA" id="ARBA00022741"/>
    </source>
</evidence>
<reference evidence="12 13" key="1">
    <citation type="submission" date="2016-10" db="EMBL/GenBank/DDBJ databases">
        <authorList>
            <person name="de Groot N.N."/>
        </authorList>
    </citation>
    <scope>NUCLEOTIDE SEQUENCE [LARGE SCALE GENOMIC DNA]</scope>
    <source>
        <strain evidence="12 13">DSM 20475</strain>
    </source>
</reference>
<comment type="similarity">
    <text evidence="2 10">Belongs to the class-II aminoacyl-tRNA synthetase family.</text>
</comment>
<dbReference type="Pfam" id="PF05746">
    <property type="entry name" value="DALR_1"/>
    <property type="match status" value="1"/>
</dbReference>
<dbReference type="EC" id="6.1.1.14" evidence="10"/>
<dbReference type="GO" id="GO:0006420">
    <property type="term" value="P:arginyl-tRNA aminoacylation"/>
    <property type="evidence" value="ECO:0007669"/>
    <property type="project" value="InterPro"/>
</dbReference>
<proteinExistence type="inferred from homology"/>
<dbReference type="AlphaFoldDB" id="A0A1G6RF96"/>
<feature type="domain" description="DALR anticodon binding" evidence="11">
    <location>
        <begin position="582"/>
        <end position="668"/>
    </location>
</feature>
<dbReference type="PANTHER" id="PTHR30075">
    <property type="entry name" value="GLYCYL-TRNA SYNTHETASE"/>
    <property type="match status" value="1"/>
</dbReference>
<keyword evidence="3 10" id="KW-0963">Cytoplasm</keyword>
<dbReference type="PROSITE" id="PS50861">
    <property type="entry name" value="AA_TRNA_LIGASE_II_GLYAB"/>
    <property type="match status" value="1"/>
</dbReference>
<keyword evidence="8 10" id="KW-0030">Aminoacyl-tRNA synthetase</keyword>
<dbReference type="PANTHER" id="PTHR30075:SF2">
    <property type="entry name" value="GLYCINE--TRNA LIGASE, CHLOROPLASTIC_MITOCHONDRIAL 2"/>
    <property type="match status" value="1"/>
</dbReference>
<dbReference type="HAMAP" id="MF_00255">
    <property type="entry name" value="Gly_tRNA_synth_beta"/>
    <property type="match status" value="1"/>
</dbReference>
<dbReference type="GO" id="GO:0005524">
    <property type="term" value="F:ATP binding"/>
    <property type="evidence" value="ECO:0007669"/>
    <property type="project" value="UniProtKB-UniRule"/>
</dbReference>
<evidence type="ECO:0000259" key="11">
    <source>
        <dbReference type="Pfam" id="PF05746"/>
    </source>
</evidence>
<evidence type="ECO:0000256" key="4">
    <source>
        <dbReference type="ARBA" id="ARBA00022598"/>
    </source>
</evidence>
<dbReference type="GO" id="GO:0006426">
    <property type="term" value="P:glycyl-tRNA aminoacylation"/>
    <property type="evidence" value="ECO:0007669"/>
    <property type="project" value="UniProtKB-UniRule"/>
</dbReference>
<dbReference type="OrthoDB" id="9775440at2"/>
<dbReference type="Proteomes" id="UP000198995">
    <property type="component" value="Unassembled WGS sequence"/>
</dbReference>
<keyword evidence="7 10" id="KW-0648">Protein biosynthesis</keyword>
<comment type="subcellular location">
    <subcellularLocation>
        <location evidence="1 10">Cytoplasm</location>
    </subcellularLocation>
</comment>
<protein>
    <recommendedName>
        <fullName evidence="10">Glycine--tRNA ligase beta subunit</fullName>
        <ecNumber evidence="10">6.1.1.14</ecNumber>
    </recommendedName>
    <alternativeName>
        <fullName evidence="10">Glycyl-tRNA synthetase beta subunit</fullName>
        <shortName evidence="10">GlyRS</shortName>
    </alternativeName>
</protein>
<keyword evidence="6 10" id="KW-0067">ATP-binding</keyword>
<dbReference type="PRINTS" id="PR01045">
    <property type="entry name" value="TRNASYNTHGB"/>
</dbReference>
<evidence type="ECO:0000256" key="7">
    <source>
        <dbReference type="ARBA" id="ARBA00022917"/>
    </source>
</evidence>
<dbReference type="InterPro" id="IPR006194">
    <property type="entry name" value="Gly-tRNA-synth_heterodimer"/>
</dbReference>
<dbReference type="GO" id="GO:0005829">
    <property type="term" value="C:cytosol"/>
    <property type="evidence" value="ECO:0007669"/>
    <property type="project" value="TreeGrafter"/>
</dbReference>
<dbReference type="EMBL" id="FNAF01000001">
    <property type="protein sequence ID" value="SDD03319.1"/>
    <property type="molecule type" value="Genomic_DNA"/>
</dbReference>
<comment type="catalytic activity">
    <reaction evidence="9 10">
        <text>tRNA(Gly) + glycine + ATP = glycyl-tRNA(Gly) + AMP + diphosphate</text>
        <dbReference type="Rhea" id="RHEA:16013"/>
        <dbReference type="Rhea" id="RHEA-COMP:9664"/>
        <dbReference type="Rhea" id="RHEA-COMP:9683"/>
        <dbReference type="ChEBI" id="CHEBI:30616"/>
        <dbReference type="ChEBI" id="CHEBI:33019"/>
        <dbReference type="ChEBI" id="CHEBI:57305"/>
        <dbReference type="ChEBI" id="CHEBI:78442"/>
        <dbReference type="ChEBI" id="CHEBI:78522"/>
        <dbReference type="ChEBI" id="CHEBI:456215"/>
        <dbReference type="EC" id="6.1.1.14"/>
    </reaction>
</comment>
<gene>
    <name evidence="10" type="primary">glyS</name>
    <name evidence="12" type="ORF">SAMN04489866_10112</name>
</gene>
<evidence type="ECO:0000256" key="6">
    <source>
        <dbReference type="ARBA" id="ARBA00022840"/>
    </source>
</evidence>
<sequence length="684" mass="76337">MSDVILEIGLEEVPARFMPAALNDLKTSAEKALHEARLSFSEALTYGTPRRLVLVLKNVADRQEDLSEEVRGPSEKVAYGADGTPSKALKGFMASQGVVPADIEIRDGYVFANKTAAGESRMSVLKQLLPELILGLHFPKTMRWGAHQLRYVRPIHWILALCDDQVIPFSLEVADADRLSRGHRHLGESTFAVASVETYFDQLQENYVIVDQNKRRAMIEEQLEALTRQMNGQLVPDEDLLEEIVYLVEYPTALAGHFDDAFLAIPPELVITPMKEHQRYFPVRDAESGALLNAFLTVRNGTNDHLEVVQAGNERVLLARLSDARFFFEEDLKHTPESRLDKLKQVVFQEKLGTVYDKVLRLEKLSKQIAEVLGYDETVQQDVTRAAKLAKTDLVSNVVGEFPELQGIIGEVYVSRSGKDNDKVAQAVREHYMPRFYGDATPETDAGALLALTDKLDTIVGCFAAGIEPTGSQDPYGLRRQASGVIAILLANLQPASLAELITLATDTLPKALVADADQLVRQVVAFFDQRMRTVLKDSDFNTVFIDAVLAAGYDDPVATMARAATIDAFRNNEPAAFDMILQTYKRAHNLAEKSDARAVSPEFFEEAAENKLFDAIETYRSAHAEADVYDSLKDLTELSAPLDAFFDAVMIMDERESVRMNRLALLREYTLLGRDLVDFNRFK</sequence>
<dbReference type="GO" id="GO:0004820">
    <property type="term" value="F:glycine-tRNA ligase activity"/>
    <property type="evidence" value="ECO:0007669"/>
    <property type="project" value="UniProtKB-UniRule"/>
</dbReference>
<dbReference type="RefSeq" id="WP_091790716.1">
    <property type="nucleotide sequence ID" value="NZ_FNAF01000001.1"/>
</dbReference>
<dbReference type="STRING" id="2741.SAMN04489866_10112"/>
<accession>A0A1G6RF96</accession>
<name>A0A1G6RF96_PEPNI</name>
<dbReference type="GO" id="GO:0004814">
    <property type="term" value="F:arginine-tRNA ligase activity"/>
    <property type="evidence" value="ECO:0007669"/>
    <property type="project" value="InterPro"/>
</dbReference>
<evidence type="ECO:0000256" key="8">
    <source>
        <dbReference type="ARBA" id="ARBA00023146"/>
    </source>
</evidence>
<organism evidence="12 13">
    <name type="scientific">Peptococcus niger</name>
    <dbReference type="NCBI Taxonomy" id="2741"/>
    <lineage>
        <taxon>Bacteria</taxon>
        <taxon>Bacillati</taxon>
        <taxon>Bacillota</taxon>
        <taxon>Clostridia</taxon>
        <taxon>Eubacteriales</taxon>
        <taxon>Peptococcaceae</taxon>
        <taxon>Peptococcus</taxon>
    </lineage>
</organism>
<evidence type="ECO:0000313" key="13">
    <source>
        <dbReference type="Proteomes" id="UP000198995"/>
    </source>
</evidence>
<dbReference type="NCBIfam" id="TIGR00211">
    <property type="entry name" value="glyS"/>
    <property type="match status" value="1"/>
</dbReference>
<keyword evidence="13" id="KW-1185">Reference proteome</keyword>